<proteinExistence type="predicted"/>
<reference evidence="2" key="1">
    <citation type="journal article" date="2019" name="Int. J. Syst. Evol. Microbiol.">
        <title>The Global Catalogue of Microorganisms (GCM) 10K type strain sequencing project: providing services to taxonomists for standard genome sequencing and annotation.</title>
        <authorList>
            <consortium name="The Broad Institute Genomics Platform"/>
            <consortium name="The Broad Institute Genome Sequencing Center for Infectious Disease"/>
            <person name="Wu L."/>
            <person name="Ma J."/>
        </authorList>
    </citation>
    <scope>NUCLEOTIDE SEQUENCE [LARGE SCALE GENOMIC DNA]</scope>
    <source>
        <strain evidence="2">JCM 9458</strain>
    </source>
</reference>
<protein>
    <submittedName>
        <fullName evidence="1">Uncharacterized protein</fullName>
    </submittedName>
</protein>
<name>A0ABP6T8P3_9ACTN</name>
<evidence type="ECO:0000313" key="2">
    <source>
        <dbReference type="Proteomes" id="UP001501676"/>
    </source>
</evidence>
<gene>
    <name evidence="1" type="ORF">GCM10020369_71830</name>
</gene>
<evidence type="ECO:0000313" key="1">
    <source>
        <dbReference type="EMBL" id="GAA3396162.1"/>
    </source>
</evidence>
<comment type="caution">
    <text evidence="1">The sequence shown here is derived from an EMBL/GenBank/DDBJ whole genome shotgun (WGS) entry which is preliminary data.</text>
</comment>
<organism evidence="1 2">
    <name type="scientific">Cryptosporangium minutisporangium</name>
    <dbReference type="NCBI Taxonomy" id="113569"/>
    <lineage>
        <taxon>Bacteria</taxon>
        <taxon>Bacillati</taxon>
        <taxon>Actinomycetota</taxon>
        <taxon>Actinomycetes</taxon>
        <taxon>Cryptosporangiales</taxon>
        <taxon>Cryptosporangiaceae</taxon>
        <taxon>Cryptosporangium</taxon>
    </lineage>
</organism>
<dbReference type="Proteomes" id="UP001501676">
    <property type="component" value="Unassembled WGS sequence"/>
</dbReference>
<keyword evidence="2" id="KW-1185">Reference proteome</keyword>
<accession>A0ABP6T8P3</accession>
<dbReference type="EMBL" id="BAAAYN010000054">
    <property type="protein sequence ID" value="GAA3396162.1"/>
    <property type="molecule type" value="Genomic_DNA"/>
</dbReference>
<sequence>MLDRVTLTRLGLWTGREWRRLDEVIEETIELRLDESGLAVDLPAPAHPNDRVEGVPYRPVQFRDDDLPSALERAAAWLRETEAWLSEPVDVIAIHLDYDDDEGAPYYEVKLLCNEEDLAGAPLAVRRRADKH</sequence>